<feature type="compositionally biased region" description="Low complexity" evidence="1">
    <location>
        <begin position="213"/>
        <end position="222"/>
    </location>
</feature>
<accession>I7G8T2</accession>
<sequence>MPVAPLSLTTPSSGPSPTQLCLVSSSLPLAPRDPDLQGLPGPGSLPSLPSQPGPWGARGTAVAEGMSCSSTRTALEFAVFPKEMLLGSWYGRGPSLYGWGRCQDSAHPEEDPCPRGGCSGPGLGVSAPSAALPPSCWELVGLYWVIGKAFSLAWNCYFSDTSRCEISENVKVEKHSHTKSNIVMWVQMASVLDIGTLCCVSSEYPVPPPPTQTSPQQMSSLPDPSLSVQV</sequence>
<feature type="region of interest" description="Disordered" evidence="1">
    <location>
        <begin position="208"/>
        <end position="230"/>
    </location>
</feature>
<organism evidence="2">
    <name type="scientific">Macaca fascicularis</name>
    <name type="common">Crab-eating macaque</name>
    <name type="synonym">Cynomolgus monkey</name>
    <dbReference type="NCBI Taxonomy" id="9541"/>
    <lineage>
        <taxon>Eukaryota</taxon>
        <taxon>Metazoa</taxon>
        <taxon>Chordata</taxon>
        <taxon>Craniata</taxon>
        <taxon>Vertebrata</taxon>
        <taxon>Euteleostomi</taxon>
        <taxon>Mammalia</taxon>
        <taxon>Eutheria</taxon>
        <taxon>Euarchontoglires</taxon>
        <taxon>Primates</taxon>
        <taxon>Haplorrhini</taxon>
        <taxon>Catarrhini</taxon>
        <taxon>Cercopithecidae</taxon>
        <taxon>Cercopithecinae</taxon>
        <taxon>Macaca</taxon>
    </lineage>
</organism>
<dbReference type="AlphaFoldDB" id="I7G8T2"/>
<proteinExistence type="evidence at transcript level"/>
<evidence type="ECO:0000256" key="1">
    <source>
        <dbReference type="SAM" id="MobiDB-lite"/>
    </source>
</evidence>
<feature type="region of interest" description="Disordered" evidence="1">
    <location>
        <begin position="1"/>
        <end position="60"/>
    </location>
</feature>
<name>I7G8T2_MACFA</name>
<feature type="compositionally biased region" description="Low complexity" evidence="1">
    <location>
        <begin position="36"/>
        <end position="54"/>
    </location>
</feature>
<dbReference type="EMBL" id="AB170688">
    <property type="protein sequence ID" value="BAE87751.1"/>
    <property type="molecule type" value="mRNA"/>
</dbReference>
<protein>
    <submittedName>
        <fullName evidence="2">Macaca fascicularis brain cDNA clone: QmoA-12180, similar to human chromosome 7 open reading frame 32 (C7orf32), mRNA, RefSeq: XM_379968.1</fullName>
    </submittedName>
</protein>
<feature type="compositionally biased region" description="Low complexity" evidence="1">
    <location>
        <begin position="1"/>
        <end position="20"/>
    </location>
</feature>
<reference evidence="2" key="1">
    <citation type="journal article" date="2007" name="PLoS Biol.">
        <title>Rate of evolution in brain-expressed genes in humans and other primates.</title>
        <authorList>
            <person name="Wang H.-Y."/>
            <person name="Chien H.-C."/>
            <person name="Osada N."/>
            <person name="Hashimoto K."/>
            <person name="Sugano S."/>
            <person name="Gojobori T."/>
            <person name="Chou C.-K."/>
            <person name="Tsai S.-F."/>
            <person name="Wu C.-I."/>
            <person name="Shen C.-K.J."/>
        </authorList>
    </citation>
    <scope>NUCLEOTIDE SEQUENCE</scope>
</reference>
<evidence type="ECO:0000313" key="2">
    <source>
        <dbReference type="EMBL" id="BAE87751.1"/>
    </source>
</evidence>